<evidence type="ECO:0000256" key="12">
    <source>
        <dbReference type="ARBA" id="ARBA00022801"/>
    </source>
</evidence>
<protein>
    <recommendedName>
        <fullName evidence="7 14">Ribonuclease HIII</fullName>
        <shortName evidence="14">RNase HIII</shortName>
        <ecNumber evidence="6 14">3.1.26.4</ecNumber>
    </recommendedName>
</protein>
<evidence type="ECO:0000256" key="15">
    <source>
        <dbReference type="PROSITE-ProRule" id="PRU01319"/>
    </source>
</evidence>
<feature type="binding site" evidence="14 15">
    <location>
        <position position="96"/>
    </location>
    <ligand>
        <name>a divalent metal cation</name>
        <dbReference type="ChEBI" id="CHEBI:60240"/>
    </ligand>
</feature>
<comment type="caution">
    <text evidence="17">The sequence shown here is derived from an EMBL/GenBank/DDBJ whole genome shotgun (WGS) entry which is preliminary data.</text>
</comment>
<evidence type="ECO:0000256" key="1">
    <source>
        <dbReference type="ARBA" id="ARBA00000077"/>
    </source>
</evidence>
<organism evidence="17 18">
    <name type="scientific">Candidatus Neptunichlamydia vexilliferae</name>
    <dbReference type="NCBI Taxonomy" id="1651774"/>
    <lineage>
        <taxon>Bacteria</taxon>
        <taxon>Pseudomonadati</taxon>
        <taxon>Chlamydiota</taxon>
        <taxon>Chlamydiia</taxon>
        <taxon>Parachlamydiales</taxon>
        <taxon>Simkaniaceae</taxon>
        <taxon>Candidatus Neptunichlamydia</taxon>
    </lineage>
</organism>
<dbReference type="InterPro" id="IPR024568">
    <property type="entry name" value="RNase_HIII_N"/>
</dbReference>
<dbReference type="SUPFAM" id="SSF53098">
    <property type="entry name" value="Ribonuclease H-like"/>
    <property type="match status" value="1"/>
</dbReference>
<evidence type="ECO:0000256" key="13">
    <source>
        <dbReference type="ARBA" id="ARBA00022842"/>
    </source>
</evidence>
<dbReference type="InterPro" id="IPR012337">
    <property type="entry name" value="RNaseH-like_sf"/>
</dbReference>
<dbReference type="Proteomes" id="UP001194714">
    <property type="component" value="Unassembled WGS sequence"/>
</dbReference>
<evidence type="ECO:0000256" key="2">
    <source>
        <dbReference type="ARBA" id="ARBA00001946"/>
    </source>
</evidence>
<name>A0ABS0B167_9BACT</name>
<dbReference type="EMBL" id="JAAEJV010000080">
    <property type="protein sequence ID" value="MBF5060140.1"/>
    <property type="molecule type" value="Genomic_DNA"/>
</dbReference>
<dbReference type="CDD" id="cd14796">
    <property type="entry name" value="RNAse_HIII_N"/>
    <property type="match status" value="1"/>
</dbReference>
<dbReference type="GO" id="GO:0004523">
    <property type="term" value="F:RNA-DNA hybrid ribonuclease activity"/>
    <property type="evidence" value="ECO:0007669"/>
    <property type="project" value="UniProtKB-EC"/>
</dbReference>
<feature type="binding site" evidence="14 15">
    <location>
        <position position="97"/>
    </location>
    <ligand>
        <name>a divalent metal cation</name>
        <dbReference type="ChEBI" id="CHEBI:60240"/>
    </ligand>
</feature>
<feature type="binding site" evidence="14 15">
    <location>
        <position position="198"/>
    </location>
    <ligand>
        <name>a divalent metal cation</name>
        <dbReference type="ChEBI" id="CHEBI:60240"/>
    </ligand>
</feature>
<keyword evidence="12 14" id="KW-0378">Hydrolase</keyword>
<evidence type="ECO:0000313" key="18">
    <source>
        <dbReference type="Proteomes" id="UP001194714"/>
    </source>
</evidence>
<evidence type="ECO:0000256" key="14">
    <source>
        <dbReference type="HAMAP-Rule" id="MF_00053"/>
    </source>
</evidence>
<dbReference type="Gene3D" id="3.30.310.10">
    <property type="entry name" value="TATA-Binding Protein"/>
    <property type="match status" value="1"/>
</dbReference>
<evidence type="ECO:0000256" key="5">
    <source>
        <dbReference type="ARBA" id="ARBA00008378"/>
    </source>
</evidence>
<evidence type="ECO:0000256" key="9">
    <source>
        <dbReference type="ARBA" id="ARBA00022722"/>
    </source>
</evidence>
<reference evidence="17 18" key="1">
    <citation type="submission" date="2020-01" db="EMBL/GenBank/DDBJ databases">
        <title>Draft genome sequence of Cand. Neptunochlamydia vexilliferae K9.</title>
        <authorList>
            <person name="Schulz F."/>
            <person name="Koestlbacher S."/>
            <person name="Wascher F."/>
            <person name="Pizzetti I."/>
            <person name="Horn M."/>
        </authorList>
    </citation>
    <scope>NUCLEOTIDE SEQUENCE [LARGE SCALE GENOMIC DNA]</scope>
    <source>
        <strain evidence="17 18">K9</strain>
    </source>
</reference>
<dbReference type="CDD" id="cd06590">
    <property type="entry name" value="RNase_HII_bacteria_HIII_like"/>
    <property type="match status" value="1"/>
</dbReference>
<dbReference type="InterPro" id="IPR012295">
    <property type="entry name" value="TBP_dom_sf"/>
</dbReference>
<dbReference type="InterPro" id="IPR001352">
    <property type="entry name" value="RNase_HII/HIII"/>
</dbReference>
<evidence type="ECO:0000259" key="16">
    <source>
        <dbReference type="PROSITE" id="PS51975"/>
    </source>
</evidence>
<evidence type="ECO:0000313" key="17">
    <source>
        <dbReference type="EMBL" id="MBF5060140.1"/>
    </source>
</evidence>
<evidence type="ECO:0000256" key="11">
    <source>
        <dbReference type="ARBA" id="ARBA00022759"/>
    </source>
</evidence>
<comment type="similarity">
    <text evidence="5 14">Belongs to the RNase HII family. RnhC subfamily.</text>
</comment>
<evidence type="ECO:0000256" key="3">
    <source>
        <dbReference type="ARBA" id="ARBA00004065"/>
    </source>
</evidence>
<keyword evidence="13 14" id="KW-0460">Magnesium</keyword>
<accession>A0ABS0B167</accession>
<keyword evidence="8 14" id="KW-0963">Cytoplasm</keyword>
<keyword evidence="9 14" id="KW-0540">Nuclease</keyword>
<dbReference type="Gene3D" id="3.30.420.10">
    <property type="entry name" value="Ribonuclease H-like superfamily/Ribonuclease H"/>
    <property type="match status" value="1"/>
</dbReference>
<dbReference type="PROSITE" id="PS51975">
    <property type="entry name" value="RNASE_H_2"/>
    <property type="match status" value="1"/>
</dbReference>
<dbReference type="Pfam" id="PF11858">
    <property type="entry name" value="DUF3378"/>
    <property type="match status" value="1"/>
</dbReference>
<dbReference type="HAMAP" id="MF_00053">
    <property type="entry name" value="RNase_HIII"/>
    <property type="match status" value="1"/>
</dbReference>
<keyword evidence="10 14" id="KW-0479">Metal-binding</keyword>
<sequence>MNKPANFITEIDLSLAPKLKKDLEEQGFTLAQPAYTLFQAKKTGVSCTLYESGKLMVQGKGKDDFISYYLEPEILGNVSYTYPETVANTTPHIGVDEAGKGDVFGPLCVAALYANSDQIHALIKMGIRDSKRLTDATIIKLADKIKKECDHAIIQIFPKRYNELYSQFKNLNHLLAWGHATAIEEIVEKTSCKSVIIDQFASEHVVESALKRKALEVDLCQRHRGEEDVVVAGASILARAAFVRGIDKLSEEFNLTLPKGASPKVVAAGRKFLSTHGEEHLHWVAKLHFKTIQEFS</sequence>
<evidence type="ECO:0000256" key="6">
    <source>
        <dbReference type="ARBA" id="ARBA00012180"/>
    </source>
</evidence>
<dbReference type="PIRSF" id="PIRSF037748">
    <property type="entry name" value="RnhC"/>
    <property type="match status" value="1"/>
</dbReference>
<comment type="catalytic activity">
    <reaction evidence="1 14 15">
        <text>Endonucleolytic cleavage to 5'-phosphomonoester.</text>
        <dbReference type="EC" id="3.1.26.4"/>
    </reaction>
</comment>
<dbReference type="RefSeq" id="WP_194848468.1">
    <property type="nucleotide sequence ID" value="NZ_JAAEJV010000080.1"/>
</dbReference>
<dbReference type="NCBIfam" id="TIGR00716">
    <property type="entry name" value="rnhC"/>
    <property type="match status" value="1"/>
</dbReference>
<comment type="cofactor">
    <cofactor evidence="14 15">
        <name>Mn(2+)</name>
        <dbReference type="ChEBI" id="CHEBI:29035"/>
    </cofactor>
    <cofactor evidence="14 15">
        <name>Mg(2+)</name>
        <dbReference type="ChEBI" id="CHEBI:18420"/>
    </cofactor>
    <text evidence="14 15">Manganese or magnesium. Binds 1 divalent metal ion per monomer in the absence of substrate. May bind a second metal ion after substrate binding.</text>
</comment>
<proteinExistence type="inferred from homology"/>
<comment type="function">
    <text evidence="3 14">Endonuclease that specifically degrades the RNA of RNA-DNA hybrids.</text>
</comment>
<dbReference type="Pfam" id="PF01351">
    <property type="entry name" value="RNase_HII"/>
    <property type="match status" value="1"/>
</dbReference>
<dbReference type="PANTHER" id="PTHR10954:SF23">
    <property type="entry name" value="RIBONUCLEASE"/>
    <property type="match status" value="1"/>
</dbReference>
<keyword evidence="11 14" id="KW-0255">Endonuclease</keyword>
<evidence type="ECO:0000256" key="10">
    <source>
        <dbReference type="ARBA" id="ARBA00022723"/>
    </source>
</evidence>
<feature type="domain" description="RNase H type-2" evidence="16">
    <location>
        <begin position="90"/>
        <end position="296"/>
    </location>
</feature>
<dbReference type="PANTHER" id="PTHR10954">
    <property type="entry name" value="RIBONUCLEASE H2 SUBUNIT A"/>
    <property type="match status" value="1"/>
</dbReference>
<dbReference type="InterPro" id="IPR036397">
    <property type="entry name" value="RNaseH_sf"/>
</dbReference>
<keyword evidence="18" id="KW-1185">Reference proteome</keyword>
<evidence type="ECO:0000256" key="7">
    <source>
        <dbReference type="ARBA" id="ARBA00021407"/>
    </source>
</evidence>
<dbReference type="EC" id="3.1.26.4" evidence="6 14"/>
<gene>
    <name evidence="14" type="primary">rnhC</name>
    <name evidence="17" type="ORF">NEPTK9_001670</name>
</gene>
<comment type="cofactor">
    <cofactor evidence="2">
        <name>Mg(2+)</name>
        <dbReference type="ChEBI" id="CHEBI:18420"/>
    </cofactor>
</comment>
<dbReference type="InterPro" id="IPR024567">
    <property type="entry name" value="RNase_HII/HIII_dom"/>
</dbReference>
<dbReference type="InterPro" id="IPR004641">
    <property type="entry name" value="RNase_HIII"/>
</dbReference>
<evidence type="ECO:0000256" key="8">
    <source>
        <dbReference type="ARBA" id="ARBA00022490"/>
    </source>
</evidence>
<comment type="subcellular location">
    <subcellularLocation>
        <location evidence="4 14">Cytoplasm</location>
    </subcellularLocation>
</comment>
<evidence type="ECO:0000256" key="4">
    <source>
        <dbReference type="ARBA" id="ARBA00004496"/>
    </source>
</evidence>